<dbReference type="EMBL" id="QLNI01000002">
    <property type="protein sequence ID" value="RAM03722.1"/>
    <property type="molecule type" value="Genomic_DNA"/>
</dbReference>
<feature type="binding site" evidence="7">
    <location>
        <position position="84"/>
    </location>
    <ligand>
        <name>substrate</name>
    </ligand>
</feature>
<dbReference type="Gene3D" id="3.40.50.1000">
    <property type="entry name" value="HAD superfamily/HAD-like"/>
    <property type="match status" value="1"/>
</dbReference>
<proteinExistence type="inferred from homology"/>
<organism evidence="10 11">
    <name type="scientific">Desulfobacter hydrogenophilus</name>
    <dbReference type="NCBI Taxonomy" id="2291"/>
    <lineage>
        <taxon>Bacteria</taxon>
        <taxon>Pseudomonadati</taxon>
        <taxon>Thermodesulfobacteriota</taxon>
        <taxon>Desulfobacteria</taxon>
        <taxon>Desulfobacterales</taxon>
        <taxon>Desulfobacteraceae</taxon>
        <taxon>Desulfobacter</taxon>
    </lineage>
</organism>
<dbReference type="Proteomes" id="UP000248798">
    <property type="component" value="Unassembled WGS sequence"/>
</dbReference>
<evidence type="ECO:0000256" key="2">
    <source>
        <dbReference type="ARBA" id="ARBA00005893"/>
    </source>
</evidence>
<dbReference type="InterPro" id="IPR006549">
    <property type="entry name" value="HAD-SF_hydro_IIIA"/>
</dbReference>
<protein>
    <submittedName>
        <fullName evidence="9">HAD-IIIA family hydrolase</fullName>
    </submittedName>
    <submittedName>
        <fullName evidence="10">Phenylphosphate carboxylase subunit delta</fullName>
    </submittedName>
</protein>
<name>A0A328FJP9_9BACT</name>
<comment type="similarity">
    <text evidence="2">Belongs to the KdsC family.</text>
</comment>
<dbReference type="EMBL" id="CP036313">
    <property type="protein sequence ID" value="QBH13471.1"/>
    <property type="molecule type" value="Genomic_DNA"/>
</dbReference>
<evidence type="ECO:0000256" key="7">
    <source>
        <dbReference type="PIRSR" id="PIRSR006118-1"/>
    </source>
</evidence>
<dbReference type="AlphaFoldDB" id="A0A328FJP9"/>
<dbReference type="OrthoDB" id="9805604at2"/>
<evidence type="ECO:0000313" key="10">
    <source>
        <dbReference type="EMBL" id="RAM03722.1"/>
    </source>
</evidence>
<feature type="binding site" evidence="8">
    <location>
        <position position="14"/>
    </location>
    <ligand>
        <name>Mg(2+)</name>
        <dbReference type="ChEBI" id="CHEBI:18420"/>
    </ligand>
</feature>
<feature type="binding site" evidence="7">
    <location>
        <position position="60"/>
    </location>
    <ligand>
        <name>substrate</name>
    </ligand>
</feature>
<dbReference type="GO" id="GO:0008781">
    <property type="term" value="F:N-acylneuraminate cytidylyltransferase activity"/>
    <property type="evidence" value="ECO:0007669"/>
    <property type="project" value="TreeGrafter"/>
</dbReference>
<evidence type="ECO:0000256" key="8">
    <source>
        <dbReference type="PIRSR" id="PIRSR006118-2"/>
    </source>
</evidence>
<evidence type="ECO:0000256" key="1">
    <source>
        <dbReference type="ARBA" id="ARBA00001946"/>
    </source>
</evidence>
<dbReference type="GO" id="GO:0016788">
    <property type="term" value="F:hydrolase activity, acting on ester bonds"/>
    <property type="evidence" value="ECO:0007669"/>
    <property type="project" value="InterPro"/>
</dbReference>
<evidence type="ECO:0000256" key="6">
    <source>
        <dbReference type="ARBA" id="ARBA00022842"/>
    </source>
</evidence>
<dbReference type="PANTHER" id="PTHR21485">
    <property type="entry name" value="HAD SUPERFAMILY MEMBERS CMAS AND KDSC"/>
    <property type="match status" value="1"/>
</dbReference>
<dbReference type="SFLD" id="SFLDG01136">
    <property type="entry name" value="C1.6:_Phosphoserine_Phosphatas"/>
    <property type="match status" value="1"/>
</dbReference>
<comment type="cofactor">
    <cofactor evidence="1 8">
        <name>Mg(2+)</name>
        <dbReference type="ChEBI" id="CHEBI:18420"/>
    </cofactor>
</comment>
<dbReference type="FunFam" id="3.40.50.1000:FF:000029">
    <property type="entry name" value="3-deoxy-D-manno-octulosonate 8-phosphate phosphatase KdsC"/>
    <property type="match status" value="1"/>
</dbReference>
<keyword evidence="5 9" id="KW-0378">Hydrolase</keyword>
<feature type="binding site" evidence="7">
    <location>
        <position position="68"/>
    </location>
    <ligand>
        <name>substrate</name>
    </ligand>
</feature>
<dbReference type="InterPro" id="IPR036412">
    <property type="entry name" value="HAD-like_sf"/>
</dbReference>
<gene>
    <name evidence="10" type="ORF">DO021_01305</name>
    <name evidence="9" type="ORF">EYB58_11375</name>
</gene>
<reference evidence="10 11" key="1">
    <citation type="submission" date="2018-06" db="EMBL/GenBank/DDBJ databases">
        <title>Complete Genome Sequence of Desulfobacter hydrogenophilus (DSM3380).</title>
        <authorList>
            <person name="Marietou A."/>
            <person name="Schreiber L."/>
            <person name="Marshall I."/>
            <person name="Jorgensen B."/>
        </authorList>
    </citation>
    <scope>NUCLEOTIDE SEQUENCE [LARGE SCALE GENOMIC DNA]</scope>
    <source>
        <strain evidence="10 11">DSM 3380</strain>
    </source>
</reference>
<dbReference type="SFLD" id="SFLDG01138">
    <property type="entry name" value="C1.6.2:_Deoxy-d-mannose-octulo"/>
    <property type="match status" value="1"/>
</dbReference>
<accession>A0A328FJP9</accession>
<comment type="subunit">
    <text evidence="3">Homotetramer.</text>
</comment>
<reference evidence="9 12" key="2">
    <citation type="submission" date="2019-02" db="EMBL/GenBank/DDBJ databases">
        <title>Complete genome sequence of Desulfobacter hydrogenophilus AcRS1.</title>
        <authorList>
            <person name="Marietou A."/>
            <person name="Lund M.B."/>
            <person name="Marshall I.P.G."/>
            <person name="Schreiber L."/>
            <person name="Jorgensen B."/>
        </authorList>
    </citation>
    <scope>NUCLEOTIDE SEQUENCE [LARGE SCALE GENOMIC DNA]</scope>
    <source>
        <strain evidence="9 12">AcRS1</strain>
    </source>
</reference>
<evidence type="ECO:0000313" key="9">
    <source>
        <dbReference type="EMBL" id="QBH13471.1"/>
    </source>
</evidence>
<dbReference type="SUPFAM" id="SSF56784">
    <property type="entry name" value="HAD-like"/>
    <property type="match status" value="1"/>
</dbReference>
<keyword evidence="6 8" id="KW-0460">Magnesium</keyword>
<dbReference type="RefSeq" id="WP_111952959.1">
    <property type="nucleotide sequence ID" value="NZ_CP036313.1"/>
</dbReference>
<dbReference type="Proteomes" id="UP000293902">
    <property type="component" value="Chromosome"/>
</dbReference>
<dbReference type="PANTHER" id="PTHR21485:SF3">
    <property type="entry name" value="N-ACYLNEURAMINATE CYTIDYLYLTRANSFERASE"/>
    <property type="match status" value="1"/>
</dbReference>
<feature type="binding site" evidence="7">
    <location>
        <position position="45"/>
    </location>
    <ligand>
        <name>substrate</name>
    </ligand>
</feature>
<feature type="binding site" evidence="8">
    <location>
        <position position="107"/>
    </location>
    <ligand>
        <name>Mg(2+)</name>
        <dbReference type="ChEBI" id="CHEBI:18420"/>
    </ligand>
</feature>
<dbReference type="InterPro" id="IPR010023">
    <property type="entry name" value="KdsC_fam"/>
</dbReference>
<dbReference type="SFLD" id="SFLDS00003">
    <property type="entry name" value="Haloacid_Dehalogenase"/>
    <property type="match status" value="1"/>
</dbReference>
<dbReference type="InterPro" id="IPR023214">
    <property type="entry name" value="HAD_sf"/>
</dbReference>
<sequence length="171" mass="18025">MTTQLANIRLLLLDVDGVLTDGSITYTDTGEQIKSFNAKDGLGIRLLMEAGINVGIVTARVSGALRHRCDNLGITLVFDGTSDKAKALASISASTQISLAQIAFMGDDLIDLPAMTRAGFAFTVADAPAEVKTQAHMITDLPGGKGAVRQVCEAILKAKGLWETSVSRFLS</sequence>
<evidence type="ECO:0000256" key="4">
    <source>
        <dbReference type="ARBA" id="ARBA00022723"/>
    </source>
</evidence>
<keyword evidence="12" id="KW-1185">Reference proteome</keyword>
<dbReference type="GO" id="GO:0046872">
    <property type="term" value="F:metal ion binding"/>
    <property type="evidence" value="ECO:0007669"/>
    <property type="project" value="UniProtKB-KW"/>
</dbReference>
<feature type="binding site" evidence="7">
    <location>
        <position position="16"/>
    </location>
    <ligand>
        <name>substrate</name>
    </ligand>
</feature>
<dbReference type="NCBIfam" id="TIGR01670">
    <property type="entry name" value="KdsC-phosphatas"/>
    <property type="match status" value="1"/>
</dbReference>
<dbReference type="InterPro" id="IPR050793">
    <property type="entry name" value="CMP-NeuNAc_synthase"/>
</dbReference>
<evidence type="ECO:0000313" key="12">
    <source>
        <dbReference type="Proteomes" id="UP000293902"/>
    </source>
</evidence>
<dbReference type="PIRSF" id="PIRSF006118">
    <property type="entry name" value="KDO8-P_Ptase"/>
    <property type="match status" value="1"/>
</dbReference>
<dbReference type="Pfam" id="PF08282">
    <property type="entry name" value="Hydrolase_3"/>
    <property type="match status" value="1"/>
</dbReference>
<evidence type="ECO:0000256" key="5">
    <source>
        <dbReference type="ARBA" id="ARBA00022801"/>
    </source>
</evidence>
<evidence type="ECO:0000313" key="11">
    <source>
        <dbReference type="Proteomes" id="UP000248798"/>
    </source>
</evidence>
<evidence type="ECO:0000256" key="3">
    <source>
        <dbReference type="ARBA" id="ARBA00011881"/>
    </source>
</evidence>
<keyword evidence="4 8" id="KW-0479">Metal-binding</keyword>
<dbReference type="NCBIfam" id="TIGR01662">
    <property type="entry name" value="HAD-SF-IIIA"/>
    <property type="match status" value="1"/>
</dbReference>